<keyword evidence="3" id="KW-1185">Reference proteome</keyword>
<keyword evidence="1" id="KW-0472">Membrane</keyword>
<reference evidence="2 3" key="1">
    <citation type="submission" date="2019-03" db="EMBL/GenBank/DDBJ databases">
        <title>The genome sequence of a newly discovered highly antifungal drug resistant Aspergillus species, Aspergillus tanneri NIH 1004.</title>
        <authorList>
            <person name="Mounaud S."/>
            <person name="Singh I."/>
            <person name="Joardar V."/>
            <person name="Pakala S."/>
            <person name="Pakala S."/>
            <person name="Venepally P."/>
            <person name="Hoover J."/>
            <person name="Nierman W."/>
            <person name="Chung J."/>
            <person name="Losada L."/>
        </authorList>
    </citation>
    <scope>NUCLEOTIDE SEQUENCE [LARGE SCALE GENOMIC DNA]</scope>
    <source>
        <strain evidence="2 3">NIH1004</strain>
    </source>
</reference>
<dbReference type="Proteomes" id="UP000308092">
    <property type="component" value="Unassembled WGS sequence"/>
</dbReference>
<organism evidence="2 3">
    <name type="scientific">Aspergillus tanneri</name>
    <dbReference type="NCBI Taxonomy" id="1220188"/>
    <lineage>
        <taxon>Eukaryota</taxon>
        <taxon>Fungi</taxon>
        <taxon>Dikarya</taxon>
        <taxon>Ascomycota</taxon>
        <taxon>Pezizomycotina</taxon>
        <taxon>Eurotiomycetes</taxon>
        <taxon>Eurotiomycetidae</taxon>
        <taxon>Eurotiales</taxon>
        <taxon>Aspergillaceae</taxon>
        <taxon>Aspergillus</taxon>
        <taxon>Aspergillus subgen. Circumdati</taxon>
    </lineage>
</organism>
<evidence type="ECO:0000313" key="3">
    <source>
        <dbReference type="Proteomes" id="UP000308092"/>
    </source>
</evidence>
<feature type="transmembrane region" description="Helical" evidence="1">
    <location>
        <begin position="176"/>
        <end position="198"/>
    </location>
</feature>
<evidence type="ECO:0000256" key="1">
    <source>
        <dbReference type="SAM" id="Phobius"/>
    </source>
</evidence>
<keyword evidence="1" id="KW-1133">Transmembrane helix</keyword>
<name>A0A4S3JAJ6_9EURO</name>
<gene>
    <name evidence="2" type="ORF">EYZ11_008384</name>
</gene>
<feature type="transmembrane region" description="Helical" evidence="1">
    <location>
        <begin position="61"/>
        <end position="85"/>
    </location>
</feature>
<proteinExistence type="predicted"/>
<accession>A0A4S3JAJ6</accession>
<dbReference type="AlphaFoldDB" id="A0A4S3JAJ6"/>
<comment type="caution">
    <text evidence="2">The sequence shown here is derived from an EMBL/GenBank/DDBJ whole genome shotgun (WGS) entry which is preliminary data.</text>
</comment>
<feature type="transmembrane region" description="Helical" evidence="1">
    <location>
        <begin position="21"/>
        <end position="41"/>
    </location>
</feature>
<feature type="transmembrane region" description="Helical" evidence="1">
    <location>
        <begin position="97"/>
        <end position="118"/>
    </location>
</feature>
<sequence>MDYPQSAKKSQFLKAFLYLEFLNAWFCLYIAPLAILAGLLGEFRTMIYSAPRILQPPYNPWIRAGTNTPFIPVCLALGWLLFTWVPHHWYWRTKRPWWFVVAVVKFLITAAFILPIYVESKYLPRPLNSCQNEQFWPDRNHVPYGSLSMYLLISGSYAKNGAYVSSCEKLLALWRYQIAMCILVAVSALSATGIFVFFDRLEFRDEVAEKWSCCS</sequence>
<dbReference type="VEuPathDB" id="FungiDB:EYZ11_008384"/>
<keyword evidence="1" id="KW-0812">Transmembrane</keyword>
<evidence type="ECO:0000313" key="2">
    <source>
        <dbReference type="EMBL" id="THC92139.1"/>
    </source>
</evidence>
<dbReference type="EMBL" id="SOSA01000356">
    <property type="protein sequence ID" value="THC92139.1"/>
    <property type="molecule type" value="Genomic_DNA"/>
</dbReference>
<protein>
    <submittedName>
        <fullName evidence="2">Uncharacterized protein</fullName>
    </submittedName>
</protein>